<gene>
    <name evidence="2" type="ORF">LEP1GSC116_1530</name>
</gene>
<organism evidence="2 3">
    <name type="scientific">Leptospira interrogans serovar Icterohaemorrhagiae str. Verdun HP</name>
    <dbReference type="NCBI Taxonomy" id="1049910"/>
    <lineage>
        <taxon>Bacteria</taxon>
        <taxon>Pseudomonadati</taxon>
        <taxon>Spirochaetota</taxon>
        <taxon>Spirochaetia</taxon>
        <taxon>Leptospirales</taxon>
        <taxon>Leptospiraceae</taxon>
        <taxon>Leptospira</taxon>
    </lineage>
</organism>
<dbReference type="EMBL" id="AHNZ02001023">
    <property type="protein sequence ID" value="EMO02572.1"/>
    <property type="molecule type" value="Genomic_DNA"/>
</dbReference>
<comment type="caution">
    <text evidence="2">The sequence shown here is derived from an EMBL/GenBank/DDBJ whole genome shotgun (WGS) entry which is preliminary data.</text>
</comment>
<reference evidence="2 3" key="1">
    <citation type="submission" date="2013-01" db="EMBL/GenBank/DDBJ databases">
        <authorList>
            <person name="Harkins D.M."/>
            <person name="Durkin A.S."/>
            <person name="Brinkac L.M."/>
            <person name="Haft D.H."/>
            <person name="Selengut J.D."/>
            <person name="Sanka R."/>
            <person name="DePew J."/>
            <person name="Purushe J."/>
            <person name="Picardeau M."/>
            <person name="Werts C."/>
            <person name="Goarant C."/>
            <person name="Vinetz J.M."/>
            <person name="Sutton G.G."/>
            <person name="Nierman W.C."/>
            <person name="Fouts D.E."/>
        </authorList>
    </citation>
    <scope>NUCLEOTIDE SEQUENCE [LARGE SCALE GENOMIC DNA]</scope>
    <source>
        <strain evidence="2 3">Verdun HP</strain>
    </source>
</reference>
<proteinExistence type="predicted"/>
<feature type="compositionally biased region" description="Basic and acidic residues" evidence="1">
    <location>
        <begin position="28"/>
        <end position="39"/>
    </location>
</feature>
<accession>M6R386</accession>
<evidence type="ECO:0000313" key="3">
    <source>
        <dbReference type="Proteomes" id="UP000012092"/>
    </source>
</evidence>
<evidence type="ECO:0000313" key="2">
    <source>
        <dbReference type="EMBL" id="EMO02572.1"/>
    </source>
</evidence>
<name>M6R386_LEPIR</name>
<evidence type="ECO:0000256" key="1">
    <source>
        <dbReference type="SAM" id="MobiDB-lite"/>
    </source>
</evidence>
<protein>
    <submittedName>
        <fullName evidence="2">Uncharacterized protein</fullName>
    </submittedName>
</protein>
<feature type="region of interest" description="Disordered" evidence="1">
    <location>
        <begin position="18"/>
        <end position="39"/>
    </location>
</feature>
<sequence>MEHFFLFRIGRIPVDSGKTIRGYNGSAKKADQKKTNNKF</sequence>
<dbReference type="AlphaFoldDB" id="M6R386"/>
<dbReference type="Proteomes" id="UP000012092">
    <property type="component" value="Unassembled WGS sequence"/>
</dbReference>